<evidence type="ECO:0000313" key="6">
    <source>
        <dbReference type="EMBL" id="VAX19234.1"/>
    </source>
</evidence>
<dbReference type="AlphaFoldDB" id="A0A3B1C5A8"/>
<dbReference type="GO" id="GO:0045892">
    <property type="term" value="P:negative regulation of DNA-templated transcription"/>
    <property type="evidence" value="ECO:0007669"/>
    <property type="project" value="TreeGrafter"/>
</dbReference>
<dbReference type="PIRSF" id="PIRSF005485">
    <property type="entry name" value="HrcA"/>
    <property type="match status" value="1"/>
</dbReference>
<dbReference type="EMBL" id="UOGD01000132">
    <property type="protein sequence ID" value="VAX19234.1"/>
    <property type="molecule type" value="Genomic_DNA"/>
</dbReference>
<dbReference type="PANTHER" id="PTHR34824">
    <property type="entry name" value="HEAT-INDUCIBLE TRANSCRIPTION REPRESSOR HRCA"/>
    <property type="match status" value="1"/>
</dbReference>
<evidence type="ECO:0000256" key="4">
    <source>
        <dbReference type="ARBA" id="ARBA00023163"/>
    </source>
</evidence>
<organism evidence="6">
    <name type="scientific">hydrothermal vent metagenome</name>
    <dbReference type="NCBI Taxonomy" id="652676"/>
    <lineage>
        <taxon>unclassified sequences</taxon>
        <taxon>metagenomes</taxon>
        <taxon>ecological metagenomes</taxon>
    </lineage>
</organism>
<proteinExistence type="inferred from homology"/>
<protein>
    <submittedName>
        <fullName evidence="6">Heat-inducible transcription repressor HrcA</fullName>
    </submittedName>
</protein>
<gene>
    <name evidence="6" type="ORF">MNBD_IGNAVI01-1695</name>
</gene>
<dbReference type="InterPro" id="IPR002571">
    <property type="entry name" value="HrcA"/>
</dbReference>
<name>A0A3B1C5A8_9ZZZZ</name>
<evidence type="ECO:0000256" key="2">
    <source>
        <dbReference type="ARBA" id="ARBA00023015"/>
    </source>
</evidence>
<dbReference type="InterPro" id="IPR029016">
    <property type="entry name" value="GAF-like_dom_sf"/>
</dbReference>
<accession>A0A3B1C5A8</accession>
<evidence type="ECO:0000256" key="3">
    <source>
        <dbReference type="ARBA" id="ARBA00023016"/>
    </source>
</evidence>
<evidence type="ECO:0000256" key="1">
    <source>
        <dbReference type="ARBA" id="ARBA00022491"/>
    </source>
</evidence>
<reference evidence="6" key="1">
    <citation type="submission" date="2018-06" db="EMBL/GenBank/DDBJ databases">
        <authorList>
            <person name="Zhirakovskaya E."/>
        </authorList>
    </citation>
    <scope>NUCLEOTIDE SEQUENCE</scope>
</reference>
<dbReference type="Gene3D" id="3.30.450.40">
    <property type="match status" value="1"/>
</dbReference>
<keyword evidence="4" id="KW-0804">Transcription</keyword>
<dbReference type="Pfam" id="PF01628">
    <property type="entry name" value="HrcA"/>
    <property type="match status" value="1"/>
</dbReference>
<dbReference type="InterPro" id="IPR036390">
    <property type="entry name" value="WH_DNA-bd_sf"/>
</dbReference>
<feature type="domain" description="Heat-inducible transcription repressor HrcA C-terminal" evidence="5">
    <location>
        <begin position="106"/>
        <end position="328"/>
    </location>
</feature>
<dbReference type="SUPFAM" id="SSF55781">
    <property type="entry name" value="GAF domain-like"/>
    <property type="match status" value="1"/>
</dbReference>
<dbReference type="GO" id="GO:0003677">
    <property type="term" value="F:DNA binding"/>
    <property type="evidence" value="ECO:0007669"/>
    <property type="project" value="InterPro"/>
</dbReference>
<dbReference type="NCBIfam" id="TIGR00331">
    <property type="entry name" value="hrcA"/>
    <property type="match status" value="1"/>
</dbReference>
<evidence type="ECO:0000259" key="5">
    <source>
        <dbReference type="Pfam" id="PF01628"/>
    </source>
</evidence>
<dbReference type="InterPro" id="IPR021153">
    <property type="entry name" value="HrcA_C"/>
</dbReference>
<sequence>MLNSELSEREKSILRYVIHQFILTANPVGSRNISKKYDVGLSPATIRNIMADLEDSGLLGHPHTSAGRVPTDQGYRLYVDSLMGPPKLSRAAKRTVENNIASQKDDDLIKVTSSILSDITNELACITYPKISNYILERIQIVRLSSSRILVVVTVVPGIVKTITVELQISVQQNKLNAVQRILNQRLSGLRFSEIRNTIVDRVRNLSTKELKPIVRVFLDSADRIFQDDKESQSVITGAKNILTQPEFEDIEQFQSIIELVEDKDVIVHVMDDQLKKDSNDIRITIGSEHREKKFTSYSLITKEYKVGEASGTIGIIGPKRMEYSKVVAAVEYVAKLLSKELQK</sequence>
<dbReference type="InterPro" id="IPR036388">
    <property type="entry name" value="WH-like_DNA-bd_sf"/>
</dbReference>
<dbReference type="PANTHER" id="PTHR34824:SF1">
    <property type="entry name" value="HEAT-INDUCIBLE TRANSCRIPTION REPRESSOR HRCA"/>
    <property type="match status" value="1"/>
</dbReference>
<keyword evidence="2" id="KW-0805">Transcription regulation</keyword>
<dbReference type="Gene3D" id="1.10.10.10">
    <property type="entry name" value="Winged helix-like DNA-binding domain superfamily/Winged helix DNA-binding domain"/>
    <property type="match status" value="1"/>
</dbReference>
<dbReference type="InterPro" id="IPR023120">
    <property type="entry name" value="WHTH_transcript_rep_HrcA_IDD"/>
</dbReference>
<keyword evidence="3" id="KW-0346">Stress response</keyword>
<dbReference type="Gene3D" id="3.30.390.60">
    <property type="entry name" value="Heat-inducible transcription repressor hrca homolog, domain 3"/>
    <property type="match status" value="1"/>
</dbReference>
<dbReference type="HAMAP" id="MF_00081">
    <property type="entry name" value="HrcA"/>
    <property type="match status" value="1"/>
</dbReference>
<keyword evidence="1" id="KW-0678">Repressor</keyword>
<dbReference type="SUPFAM" id="SSF46785">
    <property type="entry name" value="Winged helix' DNA-binding domain"/>
    <property type="match status" value="1"/>
</dbReference>